<keyword evidence="5 11" id="KW-0378">Hydrolase</keyword>
<dbReference type="InterPro" id="IPR034016">
    <property type="entry name" value="M1_APN-typ"/>
</dbReference>
<dbReference type="GO" id="GO:0016020">
    <property type="term" value="C:membrane"/>
    <property type="evidence" value="ECO:0007669"/>
    <property type="project" value="TreeGrafter"/>
</dbReference>
<dbReference type="InterPro" id="IPR014782">
    <property type="entry name" value="Peptidase_M1_dom"/>
</dbReference>
<evidence type="ECO:0000259" key="13">
    <source>
        <dbReference type="Pfam" id="PF11838"/>
    </source>
</evidence>
<accession>A0A5K3FL85</accession>
<keyword evidence="4 9" id="KW-0479">Metal-binding</keyword>
<evidence type="ECO:0000256" key="7">
    <source>
        <dbReference type="ARBA" id="ARBA00023049"/>
    </source>
</evidence>
<name>A0A5K3FL85_MESCO</name>
<dbReference type="Gene3D" id="1.25.50.20">
    <property type="match status" value="1"/>
</dbReference>
<evidence type="ECO:0000256" key="1">
    <source>
        <dbReference type="ARBA" id="ARBA00010136"/>
    </source>
</evidence>
<dbReference type="GO" id="GO:0042277">
    <property type="term" value="F:peptide binding"/>
    <property type="evidence" value="ECO:0007669"/>
    <property type="project" value="TreeGrafter"/>
</dbReference>
<dbReference type="GO" id="GO:0005737">
    <property type="term" value="C:cytoplasm"/>
    <property type="evidence" value="ECO:0007669"/>
    <property type="project" value="TreeGrafter"/>
</dbReference>
<dbReference type="InterPro" id="IPR042097">
    <property type="entry name" value="Aminopeptidase_N-like_N_sf"/>
</dbReference>
<dbReference type="GO" id="GO:0008270">
    <property type="term" value="F:zinc ion binding"/>
    <property type="evidence" value="ECO:0007669"/>
    <property type="project" value="UniProtKB-UniRule"/>
</dbReference>
<dbReference type="CDD" id="cd09601">
    <property type="entry name" value="M1_APN-Q_like"/>
    <property type="match status" value="1"/>
</dbReference>
<protein>
    <recommendedName>
        <fullName evidence="11">Aminopeptidase</fullName>
        <ecNumber evidence="11">3.4.11.-</ecNumber>
    </recommendedName>
</protein>
<dbReference type="Pfam" id="PF11838">
    <property type="entry name" value="ERAP1_C"/>
    <property type="match status" value="1"/>
</dbReference>
<evidence type="ECO:0000259" key="14">
    <source>
        <dbReference type="Pfam" id="PF17900"/>
    </source>
</evidence>
<feature type="binding site" evidence="9">
    <location>
        <position position="346"/>
    </location>
    <ligand>
        <name>Zn(2+)</name>
        <dbReference type="ChEBI" id="CHEBI:29105"/>
        <note>catalytic</note>
    </ligand>
</feature>
<feature type="active site" description="Proton acceptor" evidence="8">
    <location>
        <position position="343"/>
    </location>
</feature>
<sequence length="936" mass="105403">MFRKLVRSVTFAYHNQPVFAFRPSFPLVVKMVESHTNFVRLPTSVKPINYELDFVPNLSDLSFTGQASVLLEVVEPTNKVVFNSKALDISSVYYCDSEGAITYDDDQETVTFMFPKGLTTGEAKLDMKFKGVLADDMQGIYRSVYKDSSGKENNILATQFQSVYARRAFPCMDEPGLKATFGISLVALDNQVALSNMPEVSRTVVPTPAGCPDPPDGHNYVKIRFDKSPIMSTYLVAMVVGDFEYVSSNVENGVEVRVYTPPGKKAFGEYALEVATKSLPFYTKLFDCNYPLPKLDLIAIPDFAAGAMENWGLITYRETALLIDPKNSSLLSKQSVALTVAHEIAHMWFGNLVTMQWWNHLWLNEGFATFIEYLAVDHCFPDYDIWNLFISREYTKALRLDGLKNSHPVEVEVNSPHEVEEIFDAVSYQKGSCIIRMVDDFLGTETFQTGLKAYIKKFMYSNAETSDLWNSLSQIYLDSVEDIMSPWTIQTGYPVVSVRLVPEPDGTYSLGFKQRRFLSDGSSEDKMSTWHIPVKICRVDNSKAIVASTIMPALSPHPEDHKSEYIYHPSHLTDGKVRINPGAVGFYRVHYDDTINANILDAIRNQQVPECDRLSLIDDQFALSRAGFYSLHKALEFCRAFAGEPKHSVWTILSQGLLQVRTLLEEATYPAGDEVVFPEPSSEFYGLNALYCQLALPVYDKIGFEPVDEESNNNRLLRPIILSILGRIGNCDVINKARAAFNRHYEAVTTAPAGQAPEQGKLISPDLRTAIYTICLRNGGDEEFQRLLKLHDLATMQDERVRILSSLGSVTKAELIDRLFALTFSDYVRKQDRYHVLLGVTWSPGGRRALWRLVQRRIATLADDLATTSLLSHVIKASCSDFCSEKRHQEVKAFFDGENLPCQRATQQALESVRINAACWARDGKSLCKYLKKLSV</sequence>
<dbReference type="WBParaSite" id="MCU_008710-RA">
    <property type="protein sequence ID" value="MCU_008710-RA"/>
    <property type="gene ID" value="MCU_008710"/>
</dbReference>
<dbReference type="Gene3D" id="2.60.40.1730">
    <property type="entry name" value="tricorn interacting facor f3 domain"/>
    <property type="match status" value="1"/>
</dbReference>
<comment type="cofactor">
    <cofactor evidence="9 11">
        <name>Zn(2+)</name>
        <dbReference type="ChEBI" id="CHEBI:29105"/>
    </cofactor>
    <text evidence="9 11">Binds 1 zinc ion per subunit.</text>
</comment>
<keyword evidence="2 11" id="KW-0031">Aminopeptidase</keyword>
<evidence type="ECO:0000256" key="5">
    <source>
        <dbReference type="ARBA" id="ARBA00022801"/>
    </source>
</evidence>
<feature type="domain" description="ERAP1-like C-terminal" evidence="13">
    <location>
        <begin position="579"/>
        <end position="914"/>
    </location>
</feature>
<dbReference type="PRINTS" id="PR00756">
    <property type="entry name" value="ALADIPTASE"/>
</dbReference>
<dbReference type="Pfam" id="PF01433">
    <property type="entry name" value="Peptidase_M1"/>
    <property type="match status" value="1"/>
</dbReference>
<evidence type="ECO:0000313" key="15">
    <source>
        <dbReference type="WBParaSite" id="MCU_008710-RA"/>
    </source>
</evidence>
<dbReference type="Gene3D" id="2.60.40.1910">
    <property type="match status" value="1"/>
</dbReference>
<feature type="site" description="Transition state stabilizer" evidence="10">
    <location>
        <position position="428"/>
    </location>
</feature>
<dbReference type="InterPro" id="IPR045357">
    <property type="entry name" value="Aminopeptidase_N-like_N"/>
</dbReference>
<keyword evidence="6 9" id="KW-0862">Zinc</keyword>
<comment type="similarity">
    <text evidence="1 11">Belongs to the peptidase M1 family.</text>
</comment>
<reference evidence="15" key="1">
    <citation type="submission" date="2019-11" db="UniProtKB">
        <authorList>
            <consortium name="WormBaseParasite"/>
        </authorList>
    </citation>
    <scope>IDENTIFICATION</scope>
</reference>
<evidence type="ECO:0000256" key="6">
    <source>
        <dbReference type="ARBA" id="ARBA00022833"/>
    </source>
</evidence>
<evidence type="ECO:0000256" key="9">
    <source>
        <dbReference type="PIRSR" id="PIRSR634016-3"/>
    </source>
</evidence>
<dbReference type="GO" id="GO:0070006">
    <property type="term" value="F:metalloaminopeptidase activity"/>
    <property type="evidence" value="ECO:0007669"/>
    <property type="project" value="TreeGrafter"/>
</dbReference>
<evidence type="ECO:0000256" key="3">
    <source>
        <dbReference type="ARBA" id="ARBA00022670"/>
    </source>
</evidence>
<evidence type="ECO:0000256" key="8">
    <source>
        <dbReference type="PIRSR" id="PIRSR634016-1"/>
    </source>
</evidence>
<feature type="domain" description="Peptidase M1 membrane alanine aminopeptidase" evidence="12">
    <location>
        <begin position="270"/>
        <end position="487"/>
    </location>
</feature>
<dbReference type="Pfam" id="PF17900">
    <property type="entry name" value="Peptidase_M1_N"/>
    <property type="match status" value="1"/>
</dbReference>
<evidence type="ECO:0000256" key="11">
    <source>
        <dbReference type="RuleBase" id="RU364040"/>
    </source>
</evidence>
<proteinExistence type="inferred from homology"/>
<evidence type="ECO:0000256" key="10">
    <source>
        <dbReference type="PIRSR" id="PIRSR634016-4"/>
    </source>
</evidence>
<dbReference type="GO" id="GO:0006508">
    <property type="term" value="P:proteolysis"/>
    <property type="evidence" value="ECO:0007669"/>
    <property type="project" value="UniProtKB-KW"/>
</dbReference>
<dbReference type="Gene3D" id="1.10.390.10">
    <property type="entry name" value="Neutral Protease Domain 2"/>
    <property type="match status" value="1"/>
</dbReference>
<evidence type="ECO:0000256" key="4">
    <source>
        <dbReference type="ARBA" id="ARBA00022723"/>
    </source>
</evidence>
<keyword evidence="3 11" id="KW-0645">Protease</keyword>
<dbReference type="AlphaFoldDB" id="A0A5K3FL85"/>
<dbReference type="InterPro" id="IPR001930">
    <property type="entry name" value="Peptidase_M1"/>
</dbReference>
<feature type="binding site" evidence="9">
    <location>
        <position position="342"/>
    </location>
    <ligand>
        <name>Zn(2+)</name>
        <dbReference type="ChEBI" id="CHEBI:29105"/>
        <note>catalytic</note>
    </ligand>
</feature>
<dbReference type="SUPFAM" id="SSF55486">
    <property type="entry name" value="Metalloproteases ('zincins'), catalytic domain"/>
    <property type="match status" value="1"/>
</dbReference>
<organism evidence="15">
    <name type="scientific">Mesocestoides corti</name>
    <name type="common">Flatworm</name>
    <dbReference type="NCBI Taxonomy" id="53468"/>
    <lineage>
        <taxon>Eukaryota</taxon>
        <taxon>Metazoa</taxon>
        <taxon>Spiralia</taxon>
        <taxon>Lophotrochozoa</taxon>
        <taxon>Platyhelminthes</taxon>
        <taxon>Cestoda</taxon>
        <taxon>Eucestoda</taxon>
        <taxon>Cyclophyllidea</taxon>
        <taxon>Mesocestoididae</taxon>
        <taxon>Mesocestoides</taxon>
    </lineage>
</organism>
<keyword evidence="7 11" id="KW-0482">Metalloprotease</keyword>
<evidence type="ECO:0000256" key="2">
    <source>
        <dbReference type="ARBA" id="ARBA00022438"/>
    </source>
</evidence>
<dbReference type="InterPro" id="IPR027268">
    <property type="entry name" value="Peptidase_M4/M1_CTD_sf"/>
</dbReference>
<feature type="binding site" evidence="9">
    <location>
        <position position="365"/>
    </location>
    <ligand>
        <name>Zn(2+)</name>
        <dbReference type="ChEBI" id="CHEBI:29105"/>
        <note>catalytic</note>
    </ligand>
</feature>
<feature type="domain" description="Aminopeptidase N-like N-terminal" evidence="14">
    <location>
        <begin position="46"/>
        <end position="235"/>
    </location>
</feature>
<dbReference type="GO" id="GO:0043171">
    <property type="term" value="P:peptide catabolic process"/>
    <property type="evidence" value="ECO:0007669"/>
    <property type="project" value="TreeGrafter"/>
</dbReference>
<dbReference type="SUPFAM" id="SSF63737">
    <property type="entry name" value="Leukotriene A4 hydrolase N-terminal domain"/>
    <property type="match status" value="1"/>
</dbReference>
<dbReference type="InterPro" id="IPR050344">
    <property type="entry name" value="Peptidase_M1_aminopeptidases"/>
</dbReference>
<dbReference type="PANTHER" id="PTHR11533">
    <property type="entry name" value="PROTEASE M1 ZINC METALLOPROTEASE"/>
    <property type="match status" value="1"/>
</dbReference>
<dbReference type="PANTHER" id="PTHR11533:SF174">
    <property type="entry name" value="PUROMYCIN-SENSITIVE AMINOPEPTIDASE-RELATED"/>
    <property type="match status" value="1"/>
</dbReference>
<dbReference type="GO" id="GO:0005615">
    <property type="term" value="C:extracellular space"/>
    <property type="evidence" value="ECO:0007669"/>
    <property type="project" value="TreeGrafter"/>
</dbReference>
<dbReference type="FunFam" id="1.10.390.10:FF:000001">
    <property type="entry name" value="Aminopeptidase"/>
    <property type="match status" value="1"/>
</dbReference>
<dbReference type="EC" id="3.4.11.-" evidence="11"/>
<dbReference type="InterPro" id="IPR024571">
    <property type="entry name" value="ERAP1-like_C_dom"/>
</dbReference>
<evidence type="ECO:0000259" key="12">
    <source>
        <dbReference type="Pfam" id="PF01433"/>
    </source>
</evidence>